<dbReference type="PANTHER" id="PTHR22946">
    <property type="entry name" value="DIENELACTONE HYDROLASE DOMAIN-CONTAINING PROTEIN-RELATED"/>
    <property type="match status" value="1"/>
</dbReference>
<dbReference type="OrthoDB" id="31158at2"/>
<dbReference type="AlphaFoldDB" id="A0A1H3LPR6"/>
<dbReference type="Pfam" id="PF00326">
    <property type="entry name" value="Peptidase_S9"/>
    <property type="match status" value="1"/>
</dbReference>
<dbReference type="InterPro" id="IPR050261">
    <property type="entry name" value="FrsA_esterase"/>
</dbReference>
<name>A0A1H3LPR6_9FIRM</name>
<dbReference type="GO" id="GO:0052689">
    <property type="term" value="F:carboxylic ester hydrolase activity"/>
    <property type="evidence" value="ECO:0007669"/>
    <property type="project" value="UniProtKB-ARBA"/>
</dbReference>
<gene>
    <name evidence="3" type="ORF">SAMN05660462_00585</name>
</gene>
<feature type="domain" description="Peptidase S9 prolyl oligopeptidase catalytic" evidence="2">
    <location>
        <begin position="104"/>
        <end position="243"/>
    </location>
</feature>
<dbReference type="GO" id="GO:0008236">
    <property type="term" value="F:serine-type peptidase activity"/>
    <property type="evidence" value="ECO:0007669"/>
    <property type="project" value="InterPro"/>
</dbReference>
<reference evidence="3 4" key="1">
    <citation type="submission" date="2016-10" db="EMBL/GenBank/DDBJ databases">
        <authorList>
            <person name="de Groot N.N."/>
        </authorList>
    </citation>
    <scope>NUCLEOTIDE SEQUENCE [LARGE SCALE GENOMIC DNA]</scope>
    <source>
        <strain evidence="3 4">DSM 21650</strain>
    </source>
</reference>
<accession>A0A1H3LPR6</accession>
<keyword evidence="1" id="KW-0378">Hydrolase</keyword>
<dbReference type="InterPro" id="IPR001375">
    <property type="entry name" value="Peptidase_S9_cat"/>
</dbReference>
<dbReference type="RefSeq" id="WP_091726971.1">
    <property type="nucleotide sequence ID" value="NZ_FNQE01000004.1"/>
</dbReference>
<protein>
    <recommendedName>
        <fullName evidence="2">Peptidase S9 prolyl oligopeptidase catalytic domain-containing protein</fullName>
    </recommendedName>
</protein>
<dbReference type="STRING" id="415015.SAMN05660462_00585"/>
<sequence>MNNYLQSNNIIEEKIFIENVPAILFKPKEAKGLLPTIIFYHGWSSNKELQRIRGFILSAVGYQVIIPDAINHGERNPIDYYDIKNGKYFWYTILNNLEEAPIIIDELILKYNADPNRIGLIGHSMGGFTAAGVFTHNPKIKTLVVLNGSCGWQNSNEVFKRTLGISEVEKFKEIEDKINKIDPMNNLQLLKDRPMLMLHGDSDSVVSIESQRMFYKEILPLYLDKNKIKLVEYPRLDHFVTTNMMEEIIEWLYENLQ</sequence>
<dbReference type="SUPFAM" id="SSF53474">
    <property type="entry name" value="alpha/beta-Hydrolases"/>
    <property type="match status" value="1"/>
</dbReference>
<keyword evidence="4" id="KW-1185">Reference proteome</keyword>
<dbReference type="InterPro" id="IPR029058">
    <property type="entry name" value="AB_hydrolase_fold"/>
</dbReference>
<dbReference type="EMBL" id="FNQE01000004">
    <property type="protein sequence ID" value="SDY66310.1"/>
    <property type="molecule type" value="Genomic_DNA"/>
</dbReference>
<dbReference type="PANTHER" id="PTHR22946:SF9">
    <property type="entry name" value="POLYKETIDE TRANSFERASE AF380"/>
    <property type="match status" value="1"/>
</dbReference>
<dbReference type="Gene3D" id="3.40.50.1820">
    <property type="entry name" value="alpha/beta hydrolase"/>
    <property type="match status" value="1"/>
</dbReference>
<evidence type="ECO:0000259" key="2">
    <source>
        <dbReference type="Pfam" id="PF00326"/>
    </source>
</evidence>
<dbReference type="Proteomes" id="UP000198625">
    <property type="component" value="Unassembled WGS sequence"/>
</dbReference>
<proteinExistence type="predicted"/>
<evidence type="ECO:0000256" key="1">
    <source>
        <dbReference type="ARBA" id="ARBA00022801"/>
    </source>
</evidence>
<dbReference type="GO" id="GO:0006508">
    <property type="term" value="P:proteolysis"/>
    <property type="evidence" value="ECO:0007669"/>
    <property type="project" value="InterPro"/>
</dbReference>
<organism evidence="3 4">
    <name type="scientific">Proteiniborus ethanoligenes</name>
    <dbReference type="NCBI Taxonomy" id="415015"/>
    <lineage>
        <taxon>Bacteria</taxon>
        <taxon>Bacillati</taxon>
        <taxon>Bacillota</taxon>
        <taxon>Clostridia</taxon>
        <taxon>Eubacteriales</taxon>
        <taxon>Proteiniborus</taxon>
    </lineage>
</organism>
<evidence type="ECO:0000313" key="3">
    <source>
        <dbReference type="EMBL" id="SDY66310.1"/>
    </source>
</evidence>
<evidence type="ECO:0000313" key="4">
    <source>
        <dbReference type="Proteomes" id="UP000198625"/>
    </source>
</evidence>